<keyword evidence="2" id="KW-1185">Reference proteome</keyword>
<accession>A0A4Y7RK84</accession>
<gene>
    <name evidence="1" type="ORF">FA13DRAFT_1119631</name>
</gene>
<evidence type="ECO:0000313" key="1">
    <source>
        <dbReference type="EMBL" id="TEB09160.1"/>
    </source>
</evidence>
<evidence type="ECO:0000313" key="2">
    <source>
        <dbReference type="Proteomes" id="UP000298030"/>
    </source>
</evidence>
<dbReference type="EMBL" id="QPFP01000519">
    <property type="protein sequence ID" value="TEB09160.1"/>
    <property type="molecule type" value="Genomic_DNA"/>
</dbReference>
<name>A0A4Y7RK84_COPMI</name>
<protein>
    <submittedName>
        <fullName evidence="1">Uncharacterized protein</fullName>
    </submittedName>
</protein>
<proteinExistence type="predicted"/>
<dbReference type="Proteomes" id="UP000298030">
    <property type="component" value="Unassembled WGS sequence"/>
</dbReference>
<sequence length="56" mass="5894">MPGKHQILVAKSNAGPIAAGSSAKFCTDLYHITTAASATSSWSCERCVSILQNRVN</sequence>
<reference evidence="1 2" key="1">
    <citation type="journal article" date="2019" name="Nat. Ecol. Evol.">
        <title>Megaphylogeny resolves global patterns of mushroom evolution.</title>
        <authorList>
            <person name="Varga T."/>
            <person name="Krizsan K."/>
            <person name="Foldi C."/>
            <person name="Dima B."/>
            <person name="Sanchez-Garcia M."/>
            <person name="Sanchez-Ramirez S."/>
            <person name="Szollosi G.J."/>
            <person name="Szarkandi J.G."/>
            <person name="Papp V."/>
            <person name="Albert L."/>
            <person name="Andreopoulos W."/>
            <person name="Angelini C."/>
            <person name="Antonin V."/>
            <person name="Barry K.W."/>
            <person name="Bougher N.L."/>
            <person name="Buchanan P."/>
            <person name="Buyck B."/>
            <person name="Bense V."/>
            <person name="Catcheside P."/>
            <person name="Chovatia M."/>
            <person name="Cooper J."/>
            <person name="Damon W."/>
            <person name="Desjardin D."/>
            <person name="Finy P."/>
            <person name="Geml J."/>
            <person name="Haridas S."/>
            <person name="Hughes K."/>
            <person name="Justo A."/>
            <person name="Karasinski D."/>
            <person name="Kautmanova I."/>
            <person name="Kiss B."/>
            <person name="Kocsube S."/>
            <person name="Kotiranta H."/>
            <person name="LaButti K.M."/>
            <person name="Lechner B.E."/>
            <person name="Liimatainen K."/>
            <person name="Lipzen A."/>
            <person name="Lukacs Z."/>
            <person name="Mihaltcheva S."/>
            <person name="Morgado L.N."/>
            <person name="Niskanen T."/>
            <person name="Noordeloos M.E."/>
            <person name="Ohm R.A."/>
            <person name="Ortiz-Santana B."/>
            <person name="Ovrebo C."/>
            <person name="Racz N."/>
            <person name="Riley R."/>
            <person name="Savchenko A."/>
            <person name="Shiryaev A."/>
            <person name="Soop K."/>
            <person name="Spirin V."/>
            <person name="Szebenyi C."/>
            <person name="Tomsovsky M."/>
            <person name="Tulloss R.E."/>
            <person name="Uehling J."/>
            <person name="Grigoriev I.V."/>
            <person name="Vagvolgyi C."/>
            <person name="Papp T."/>
            <person name="Martin F.M."/>
            <person name="Miettinen O."/>
            <person name="Hibbett D.S."/>
            <person name="Nagy L.G."/>
        </authorList>
    </citation>
    <scope>NUCLEOTIDE SEQUENCE [LARGE SCALE GENOMIC DNA]</scope>
    <source>
        <strain evidence="1 2">FP101781</strain>
    </source>
</reference>
<comment type="caution">
    <text evidence="1">The sequence shown here is derived from an EMBL/GenBank/DDBJ whole genome shotgun (WGS) entry which is preliminary data.</text>
</comment>
<dbReference type="AlphaFoldDB" id="A0A4Y7RK84"/>
<organism evidence="1 2">
    <name type="scientific">Coprinellus micaceus</name>
    <name type="common">Glistening ink-cap mushroom</name>
    <name type="synonym">Coprinus micaceus</name>
    <dbReference type="NCBI Taxonomy" id="71717"/>
    <lineage>
        <taxon>Eukaryota</taxon>
        <taxon>Fungi</taxon>
        <taxon>Dikarya</taxon>
        <taxon>Basidiomycota</taxon>
        <taxon>Agaricomycotina</taxon>
        <taxon>Agaricomycetes</taxon>
        <taxon>Agaricomycetidae</taxon>
        <taxon>Agaricales</taxon>
        <taxon>Agaricineae</taxon>
        <taxon>Psathyrellaceae</taxon>
        <taxon>Coprinellus</taxon>
    </lineage>
</organism>